<evidence type="ECO:0000256" key="2">
    <source>
        <dbReference type="SAM" id="MobiDB-lite"/>
    </source>
</evidence>
<name>V4L8X9_EUTSA</name>
<evidence type="ECO:0000256" key="1">
    <source>
        <dbReference type="SAM" id="Coils"/>
    </source>
</evidence>
<feature type="coiled-coil region" evidence="1">
    <location>
        <begin position="378"/>
        <end position="465"/>
    </location>
</feature>
<dbReference type="EMBL" id="KI517523">
    <property type="protein sequence ID" value="ESQ38822.1"/>
    <property type="molecule type" value="Genomic_DNA"/>
</dbReference>
<feature type="domain" description="DUF1985" evidence="3">
    <location>
        <begin position="79"/>
        <end position="209"/>
    </location>
</feature>
<protein>
    <recommendedName>
        <fullName evidence="3">DUF1985 domain-containing protein</fullName>
    </recommendedName>
</protein>
<dbReference type="PANTHER" id="PTHR48449:SF1">
    <property type="entry name" value="DUF1985 DOMAIN-CONTAINING PROTEIN"/>
    <property type="match status" value="1"/>
</dbReference>
<evidence type="ECO:0000313" key="5">
    <source>
        <dbReference type="Proteomes" id="UP000030689"/>
    </source>
</evidence>
<evidence type="ECO:0000259" key="3">
    <source>
        <dbReference type="Pfam" id="PF09331"/>
    </source>
</evidence>
<accession>V4L8X9</accession>
<dbReference type="Gramene" id="ESQ38822">
    <property type="protein sequence ID" value="ESQ38822"/>
    <property type="gene ID" value="EUTSA_v10022509mg"/>
</dbReference>
<dbReference type="InterPro" id="IPR015410">
    <property type="entry name" value="DUF1985"/>
</dbReference>
<dbReference type="eggNOG" id="ENOG502QSSK">
    <property type="taxonomic scope" value="Eukaryota"/>
</dbReference>
<dbReference type="Pfam" id="PF09331">
    <property type="entry name" value="DUF1985"/>
    <property type="match status" value="1"/>
</dbReference>
<keyword evidence="1" id="KW-0175">Coiled coil</keyword>
<dbReference type="Proteomes" id="UP000030689">
    <property type="component" value="Unassembled WGS sequence"/>
</dbReference>
<organism evidence="4 5">
    <name type="scientific">Eutrema salsugineum</name>
    <name type="common">Saltwater cress</name>
    <name type="synonym">Sisymbrium salsugineum</name>
    <dbReference type="NCBI Taxonomy" id="72664"/>
    <lineage>
        <taxon>Eukaryota</taxon>
        <taxon>Viridiplantae</taxon>
        <taxon>Streptophyta</taxon>
        <taxon>Embryophyta</taxon>
        <taxon>Tracheophyta</taxon>
        <taxon>Spermatophyta</taxon>
        <taxon>Magnoliopsida</taxon>
        <taxon>eudicotyledons</taxon>
        <taxon>Gunneridae</taxon>
        <taxon>Pentapetalae</taxon>
        <taxon>rosids</taxon>
        <taxon>malvids</taxon>
        <taxon>Brassicales</taxon>
        <taxon>Brassicaceae</taxon>
        <taxon>Eutremeae</taxon>
        <taxon>Eutrema</taxon>
    </lineage>
</organism>
<reference evidence="4 5" key="1">
    <citation type="journal article" date="2013" name="Front. Plant Sci.">
        <title>The Reference Genome of the Halophytic Plant Eutrema salsugineum.</title>
        <authorList>
            <person name="Yang R."/>
            <person name="Jarvis D.E."/>
            <person name="Chen H."/>
            <person name="Beilstein M.A."/>
            <person name="Grimwood J."/>
            <person name="Jenkins J."/>
            <person name="Shu S."/>
            <person name="Prochnik S."/>
            <person name="Xin M."/>
            <person name="Ma C."/>
            <person name="Schmutz J."/>
            <person name="Wing R.A."/>
            <person name="Mitchell-Olds T."/>
            <person name="Schumaker K.S."/>
            <person name="Wang X."/>
        </authorList>
    </citation>
    <scope>NUCLEOTIDE SEQUENCE [LARGE SCALE GENOMIC DNA]</scope>
</reference>
<feature type="region of interest" description="Disordered" evidence="2">
    <location>
        <begin position="332"/>
        <end position="354"/>
    </location>
</feature>
<dbReference type="PANTHER" id="PTHR48449">
    <property type="entry name" value="DUF1985 DOMAIN-CONTAINING PROTEIN"/>
    <property type="match status" value="1"/>
</dbReference>
<sequence length="611" mass="69745">MSIQTNVDLGFPLRLYSRDCEPKPKKSINYNSKIEFLEEVENAVGEEVWTYIRDSSLGVITQFVGNKFTWSSKIVEHLLVNQLACKKKHEMWCLFGNTPFEDITTLNCASFPESENDVESKAHKKLWKKLKVRRKSPCKKELKAALEDVSSWSREDKIRFTYLSILATFIIGQDDKKELPFEYARMVFDLPKFEKYPWGREAFKRLIESVKRVDLEANSYTLDGFVQTLQIWAYNVVPSLGAKIGRPSNVDGPPILKFKGLKGLNKIDIHVVSVADKKNIKSIVINHLTPVVWADRVVDDKIDALLKAMCKDGGLGLVNWVEHGSNNIKKEKNVTADVGGEDEEGKEESDGKRKRRLEVMTTGKKKMKAPYSTTSCDHAEALHLRMELEQQAKKLETMEAQLEYMGKQLKSFEAMHSKIEFLEREVMLLREKFTTHDNSLNVQSFEAMQSKFEQLEKEVMVLREKPKSKETFIIPQLKDEDMPFDDLFANINAVRDQMGESDGESTVDARYPTVKIPDAQPQKSSPIKIIQPTASVAEKFMQKKIGQTLKIMGVDNQTKIARQKSTRVIKPGPALQTPFRNTLSIVGNNKQVIQSNMMLRHGYDPFAPVDV</sequence>
<gene>
    <name evidence="4" type="ORF">EUTSA_v10022509mg</name>
</gene>
<proteinExistence type="predicted"/>
<keyword evidence="5" id="KW-1185">Reference proteome</keyword>
<dbReference type="AlphaFoldDB" id="V4L8X9"/>
<dbReference type="KEGG" id="eus:EUTSA_v10022509mg"/>
<evidence type="ECO:0000313" key="4">
    <source>
        <dbReference type="EMBL" id="ESQ38822.1"/>
    </source>
</evidence>